<organism evidence="1">
    <name type="scientific">Herbiconiux sp. A18JL235</name>
    <dbReference type="NCBI Taxonomy" id="3152363"/>
    <lineage>
        <taxon>Bacteria</taxon>
        <taxon>Bacillati</taxon>
        <taxon>Actinomycetota</taxon>
        <taxon>Actinomycetes</taxon>
        <taxon>Micrococcales</taxon>
        <taxon>Microbacteriaceae</taxon>
        <taxon>Herbiconiux</taxon>
    </lineage>
</organism>
<dbReference type="SMART" id="SM00855">
    <property type="entry name" value="PGAM"/>
    <property type="match status" value="1"/>
</dbReference>
<dbReference type="EMBL" id="CP162511">
    <property type="protein sequence ID" value="XDI07100.1"/>
    <property type="molecule type" value="Genomic_DNA"/>
</dbReference>
<name>A0AB39BLW2_9MICO</name>
<dbReference type="InterPro" id="IPR050275">
    <property type="entry name" value="PGM_Phosphatase"/>
</dbReference>
<proteinExistence type="predicted"/>
<sequence length="219" mass="23137">MRLLLIRHGQTIDNVKGELGTIVPGPGLTALGRRQAEAIPTALSAERLDAIAVSTMLRTQETAAALASARGLTPRVLDGLREIDAGDLEGRSDHEAVTTYQHTLYAWWTDFGARIPGGESGTEFVERYDAAIAALFDEHPHGTVAVVSHGAAIRTWAAWNSVNVDAEFSRTHGLENTGVVVLEGGPATGWRALSWQQTPLGGTALDDAAAPDPTGEPVA</sequence>
<protein>
    <submittedName>
        <fullName evidence="1">Histidine phosphatase family protein</fullName>
    </submittedName>
</protein>
<dbReference type="GO" id="GO:0005737">
    <property type="term" value="C:cytoplasm"/>
    <property type="evidence" value="ECO:0007669"/>
    <property type="project" value="TreeGrafter"/>
</dbReference>
<dbReference type="InterPro" id="IPR001345">
    <property type="entry name" value="PG/BPGM_mutase_AS"/>
</dbReference>
<dbReference type="AlphaFoldDB" id="A0AB39BLW2"/>
<dbReference type="GO" id="GO:0016791">
    <property type="term" value="F:phosphatase activity"/>
    <property type="evidence" value="ECO:0007669"/>
    <property type="project" value="TreeGrafter"/>
</dbReference>
<evidence type="ECO:0000313" key="1">
    <source>
        <dbReference type="EMBL" id="XDI07100.1"/>
    </source>
</evidence>
<dbReference type="Gene3D" id="3.40.50.1240">
    <property type="entry name" value="Phosphoglycerate mutase-like"/>
    <property type="match status" value="1"/>
</dbReference>
<dbReference type="RefSeq" id="WP_368499474.1">
    <property type="nucleotide sequence ID" value="NZ_CP162511.1"/>
</dbReference>
<gene>
    <name evidence="1" type="ORF">ABFY20_08375</name>
</gene>
<reference evidence="1" key="1">
    <citation type="submission" date="2024-05" db="EMBL/GenBank/DDBJ databases">
        <title>Herbiconiux sp. A18JL235.</title>
        <authorList>
            <person name="Zhang G."/>
        </authorList>
    </citation>
    <scope>NUCLEOTIDE SEQUENCE</scope>
    <source>
        <strain evidence="1">A18JL235</strain>
    </source>
</reference>
<accession>A0AB39BLW2</accession>
<dbReference type="Pfam" id="PF00300">
    <property type="entry name" value="His_Phos_1"/>
    <property type="match status" value="1"/>
</dbReference>
<dbReference type="InterPro" id="IPR013078">
    <property type="entry name" value="His_Pase_superF_clade-1"/>
</dbReference>
<dbReference type="PROSITE" id="PS00175">
    <property type="entry name" value="PG_MUTASE"/>
    <property type="match status" value="1"/>
</dbReference>
<dbReference type="SUPFAM" id="SSF53254">
    <property type="entry name" value="Phosphoglycerate mutase-like"/>
    <property type="match status" value="1"/>
</dbReference>
<dbReference type="PANTHER" id="PTHR48100:SF58">
    <property type="entry name" value="PE-PGRS FAMILY PROTEIN PE_PGRS11"/>
    <property type="match status" value="1"/>
</dbReference>
<dbReference type="CDD" id="cd07067">
    <property type="entry name" value="HP_PGM_like"/>
    <property type="match status" value="1"/>
</dbReference>
<dbReference type="InterPro" id="IPR029033">
    <property type="entry name" value="His_PPase_superfam"/>
</dbReference>
<dbReference type="PANTHER" id="PTHR48100">
    <property type="entry name" value="BROAD-SPECIFICITY PHOSPHATASE YOR283W-RELATED"/>
    <property type="match status" value="1"/>
</dbReference>